<dbReference type="InterPro" id="IPR035906">
    <property type="entry name" value="MetI-like_sf"/>
</dbReference>
<protein>
    <submittedName>
        <fullName evidence="9">ABC transporter permease</fullName>
    </submittedName>
</protein>
<dbReference type="AlphaFoldDB" id="A0A6M0Q353"/>
<evidence type="ECO:0000313" key="10">
    <source>
        <dbReference type="Proteomes" id="UP000481043"/>
    </source>
</evidence>
<evidence type="ECO:0000256" key="7">
    <source>
        <dbReference type="RuleBase" id="RU363032"/>
    </source>
</evidence>
<dbReference type="InterPro" id="IPR025966">
    <property type="entry name" value="OppC_N"/>
</dbReference>
<evidence type="ECO:0000256" key="5">
    <source>
        <dbReference type="ARBA" id="ARBA00022989"/>
    </source>
</evidence>
<dbReference type="InterPro" id="IPR000515">
    <property type="entry name" value="MetI-like"/>
</dbReference>
<organism evidence="9 10">
    <name type="scientific">Bacillus mesophilus</name>
    <dbReference type="NCBI Taxonomy" id="1808955"/>
    <lineage>
        <taxon>Bacteria</taxon>
        <taxon>Bacillati</taxon>
        <taxon>Bacillota</taxon>
        <taxon>Bacilli</taxon>
        <taxon>Bacillales</taxon>
        <taxon>Bacillaceae</taxon>
        <taxon>Bacillus</taxon>
    </lineage>
</organism>
<name>A0A6M0Q353_9BACI</name>
<dbReference type="GO" id="GO:0055085">
    <property type="term" value="P:transmembrane transport"/>
    <property type="evidence" value="ECO:0007669"/>
    <property type="project" value="InterPro"/>
</dbReference>
<dbReference type="Pfam" id="PF12911">
    <property type="entry name" value="OppC_N"/>
    <property type="match status" value="1"/>
</dbReference>
<dbReference type="InterPro" id="IPR050366">
    <property type="entry name" value="BP-dependent_transpt_permease"/>
</dbReference>
<keyword evidence="4 7" id="KW-0812">Transmembrane</keyword>
<keyword evidence="2 7" id="KW-0813">Transport</keyword>
<keyword evidence="10" id="KW-1185">Reference proteome</keyword>
<feature type="transmembrane region" description="Helical" evidence="7">
    <location>
        <begin position="165"/>
        <end position="184"/>
    </location>
</feature>
<accession>A0A6M0Q353</accession>
<keyword evidence="6 7" id="KW-0472">Membrane</keyword>
<dbReference type="EMBL" id="JAAIWM010000001">
    <property type="protein sequence ID" value="NEY70624.1"/>
    <property type="molecule type" value="Genomic_DNA"/>
</dbReference>
<evidence type="ECO:0000256" key="3">
    <source>
        <dbReference type="ARBA" id="ARBA00022475"/>
    </source>
</evidence>
<proteinExistence type="inferred from homology"/>
<dbReference type="GO" id="GO:0005886">
    <property type="term" value="C:plasma membrane"/>
    <property type="evidence" value="ECO:0007669"/>
    <property type="project" value="UniProtKB-SubCell"/>
</dbReference>
<keyword evidence="3" id="KW-1003">Cell membrane</keyword>
<evidence type="ECO:0000256" key="6">
    <source>
        <dbReference type="ARBA" id="ARBA00023136"/>
    </source>
</evidence>
<dbReference type="NCBIfam" id="NF045476">
    <property type="entry name" value="Opp4C"/>
    <property type="match status" value="1"/>
</dbReference>
<feature type="transmembrane region" description="Helical" evidence="7">
    <location>
        <begin position="272"/>
        <end position="293"/>
    </location>
</feature>
<feature type="transmembrane region" description="Helical" evidence="7">
    <location>
        <begin position="223"/>
        <end position="248"/>
    </location>
</feature>
<comment type="caution">
    <text evidence="9">The sequence shown here is derived from an EMBL/GenBank/DDBJ whole genome shotgun (WGS) entry which is preliminary data.</text>
</comment>
<evidence type="ECO:0000256" key="4">
    <source>
        <dbReference type="ARBA" id="ARBA00022692"/>
    </source>
</evidence>
<dbReference type="RefSeq" id="WP_163177399.1">
    <property type="nucleotide sequence ID" value="NZ_JAAIWM010000001.1"/>
</dbReference>
<evidence type="ECO:0000256" key="1">
    <source>
        <dbReference type="ARBA" id="ARBA00004651"/>
    </source>
</evidence>
<feature type="domain" description="ABC transmembrane type-1" evidence="8">
    <location>
        <begin position="105"/>
        <end position="293"/>
    </location>
</feature>
<dbReference type="Proteomes" id="UP000481043">
    <property type="component" value="Unassembled WGS sequence"/>
</dbReference>
<sequence length="306" mass="33587">MEPVTNNESSVVVNKQNTVTKGQSPWAIARRKFVRNIPAMLGLVFLLFITFVSMFAQYITVPLEDVQKVNLSQMAKEPSSEFLFGTDKAGRDVFQRLLYGGKVSLTLAFTITFCISVIGTLVGATAGFFGGRIDNILMRFTDFILTFPFLIFVIVLSSIFQGSGIMTLIVVISLLSWGGLARLVRSKILAEKENEYTLSAISIGCSPFKVITKHLLPNVMSTIIVQATLLLAVMIVVETGLSFLGFGVSSSTPTWGNMLQEARSPDVLSKKWWIWIPPAAVITLTILSINFVGEGLKDAFNPKSSR</sequence>
<dbReference type="CDD" id="cd06261">
    <property type="entry name" value="TM_PBP2"/>
    <property type="match status" value="1"/>
</dbReference>
<feature type="transmembrane region" description="Helical" evidence="7">
    <location>
        <begin position="39"/>
        <end position="59"/>
    </location>
</feature>
<feature type="transmembrane region" description="Helical" evidence="7">
    <location>
        <begin position="105"/>
        <end position="128"/>
    </location>
</feature>
<evidence type="ECO:0000259" key="8">
    <source>
        <dbReference type="PROSITE" id="PS50928"/>
    </source>
</evidence>
<gene>
    <name evidence="9" type="ORF">G4D63_02615</name>
</gene>
<dbReference type="PANTHER" id="PTHR43386">
    <property type="entry name" value="OLIGOPEPTIDE TRANSPORT SYSTEM PERMEASE PROTEIN APPC"/>
    <property type="match status" value="1"/>
</dbReference>
<evidence type="ECO:0000256" key="2">
    <source>
        <dbReference type="ARBA" id="ARBA00022448"/>
    </source>
</evidence>
<dbReference type="PROSITE" id="PS50928">
    <property type="entry name" value="ABC_TM1"/>
    <property type="match status" value="1"/>
</dbReference>
<dbReference type="PANTHER" id="PTHR43386:SF1">
    <property type="entry name" value="D,D-DIPEPTIDE TRANSPORT SYSTEM PERMEASE PROTEIN DDPC-RELATED"/>
    <property type="match status" value="1"/>
</dbReference>
<comment type="subcellular location">
    <subcellularLocation>
        <location evidence="1 7">Cell membrane</location>
        <topology evidence="1 7">Multi-pass membrane protein</topology>
    </subcellularLocation>
</comment>
<feature type="transmembrane region" description="Helical" evidence="7">
    <location>
        <begin position="140"/>
        <end position="159"/>
    </location>
</feature>
<comment type="similarity">
    <text evidence="7">Belongs to the binding-protein-dependent transport system permease family.</text>
</comment>
<evidence type="ECO:0000313" key="9">
    <source>
        <dbReference type="EMBL" id="NEY70624.1"/>
    </source>
</evidence>
<dbReference type="Gene3D" id="1.10.3720.10">
    <property type="entry name" value="MetI-like"/>
    <property type="match status" value="1"/>
</dbReference>
<dbReference type="Pfam" id="PF00528">
    <property type="entry name" value="BPD_transp_1"/>
    <property type="match status" value="1"/>
</dbReference>
<reference evidence="9 10" key="1">
    <citation type="submission" date="2020-02" db="EMBL/GenBank/DDBJ databases">
        <title>Bacillus aquiflavi sp. nov., isolated from yellow water of strong flavor Chinese baijiu in Yibin region of China.</title>
        <authorList>
            <person name="Xie J."/>
        </authorList>
    </citation>
    <scope>NUCLEOTIDE SEQUENCE [LARGE SCALE GENOMIC DNA]</scope>
    <source>
        <strain evidence="9 10">SA4</strain>
    </source>
</reference>
<dbReference type="InterPro" id="IPR053523">
    <property type="entry name" value="Oligopeptide_permease_AppC"/>
</dbReference>
<dbReference type="SUPFAM" id="SSF161098">
    <property type="entry name" value="MetI-like"/>
    <property type="match status" value="1"/>
</dbReference>
<keyword evidence="5 7" id="KW-1133">Transmembrane helix</keyword>